<keyword evidence="1" id="KW-1133">Transmembrane helix</keyword>
<feature type="transmembrane region" description="Helical" evidence="1">
    <location>
        <begin position="16"/>
        <end position="37"/>
    </location>
</feature>
<keyword evidence="4" id="KW-1185">Reference proteome</keyword>
<dbReference type="AlphaFoldDB" id="A0A9W6QV46"/>
<protein>
    <submittedName>
        <fullName evidence="3">Membrane protein</fullName>
    </submittedName>
</protein>
<keyword evidence="1" id="KW-0812">Transmembrane</keyword>
<proteinExistence type="predicted"/>
<evidence type="ECO:0000313" key="4">
    <source>
        <dbReference type="Proteomes" id="UP001165136"/>
    </source>
</evidence>
<dbReference type="EMBL" id="BSTI01000002">
    <property type="protein sequence ID" value="GLY64293.1"/>
    <property type="molecule type" value="Genomic_DNA"/>
</dbReference>
<feature type="transmembrane region" description="Helical" evidence="1">
    <location>
        <begin position="43"/>
        <end position="64"/>
    </location>
</feature>
<dbReference type="PANTHER" id="PTHR34473">
    <property type="entry name" value="UPF0699 TRANSMEMBRANE PROTEIN YDBS"/>
    <property type="match status" value="1"/>
</dbReference>
<reference evidence="3" key="1">
    <citation type="submission" date="2023-03" db="EMBL/GenBank/DDBJ databases">
        <title>Amycolatopsis taiwanensis NBRC 103393.</title>
        <authorList>
            <person name="Ichikawa N."/>
            <person name="Sato H."/>
            <person name="Tonouchi N."/>
        </authorList>
    </citation>
    <scope>NUCLEOTIDE SEQUENCE</scope>
    <source>
        <strain evidence="3">NBRC 103393</strain>
    </source>
</reference>
<accession>A0A9W6QV46</accession>
<sequence>MLDLRPPENLVSSRAVLYWAARAALGWLVPLAAEVLWQRFGDVGLPVTILLIATAVLALAHVIVMPEWRYRVHRWETTPDVVYTQSGWFNQERRIAPVSRIQTVDTERGPIERIFGLANLTVTTASARGPVRIHALDFTTAQRIAAELAARTQASVGDAT</sequence>
<name>A0A9W6QV46_9PSEU</name>
<dbReference type="InterPro" id="IPR005182">
    <property type="entry name" value="YdbS-like_PH"/>
</dbReference>
<dbReference type="PANTHER" id="PTHR34473:SF3">
    <property type="entry name" value="TRANSMEMBRANE PROTEIN-RELATED"/>
    <property type="match status" value="1"/>
</dbReference>
<evidence type="ECO:0000259" key="2">
    <source>
        <dbReference type="Pfam" id="PF03703"/>
    </source>
</evidence>
<feature type="domain" description="YdbS-like PH" evidence="2">
    <location>
        <begin position="70"/>
        <end position="147"/>
    </location>
</feature>
<evidence type="ECO:0000313" key="3">
    <source>
        <dbReference type="EMBL" id="GLY64293.1"/>
    </source>
</evidence>
<comment type="caution">
    <text evidence="3">The sequence shown here is derived from an EMBL/GenBank/DDBJ whole genome shotgun (WGS) entry which is preliminary data.</text>
</comment>
<gene>
    <name evidence="3" type="ORF">Atai01_09120</name>
</gene>
<dbReference type="Pfam" id="PF03703">
    <property type="entry name" value="bPH_2"/>
    <property type="match status" value="1"/>
</dbReference>
<organism evidence="3 4">
    <name type="scientific">Amycolatopsis taiwanensis</name>
    <dbReference type="NCBI Taxonomy" id="342230"/>
    <lineage>
        <taxon>Bacteria</taxon>
        <taxon>Bacillati</taxon>
        <taxon>Actinomycetota</taxon>
        <taxon>Actinomycetes</taxon>
        <taxon>Pseudonocardiales</taxon>
        <taxon>Pseudonocardiaceae</taxon>
        <taxon>Amycolatopsis</taxon>
    </lineage>
</organism>
<evidence type="ECO:0000256" key="1">
    <source>
        <dbReference type="SAM" id="Phobius"/>
    </source>
</evidence>
<dbReference type="Proteomes" id="UP001165136">
    <property type="component" value="Unassembled WGS sequence"/>
</dbReference>
<keyword evidence="1" id="KW-0472">Membrane</keyword>